<name>A0AAV5X2I8_9BILA</name>
<reference evidence="1" key="1">
    <citation type="submission" date="2023-10" db="EMBL/GenBank/DDBJ databases">
        <title>Genome assembly of Pristionchus species.</title>
        <authorList>
            <person name="Yoshida K."/>
            <person name="Sommer R.J."/>
        </authorList>
    </citation>
    <scope>NUCLEOTIDE SEQUENCE</scope>
    <source>
        <strain evidence="1">RS5133</strain>
    </source>
</reference>
<accession>A0AAV5X2I8</accession>
<organism evidence="1 2">
    <name type="scientific">Pristionchus fissidentatus</name>
    <dbReference type="NCBI Taxonomy" id="1538716"/>
    <lineage>
        <taxon>Eukaryota</taxon>
        <taxon>Metazoa</taxon>
        <taxon>Ecdysozoa</taxon>
        <taxon>Nematoda</taxon>
        <taxon>Chromadorea</taxon>
        <taxon>Rhabditida</taxon>
        <taxon>Rhabditina</taxon>
        <taxon>Diplogasteromorpha</taxon>
        <taxon>Diplogasteroidea</taxon>
        <taxon>Neodiplogasteridae</taxon>
        <taxon>Pristionchus</taxon>
    </lineage>
</organism>
<keyword evidence="2" id="KW-1185">Reference proteome</keyword>
<dbReference type="AlphaFoldDB" id="A0AAV5X2I8"/>
<dbReference type="EMBL" id="BTSY01000120">
    <property type="protein sequence ID" value="GMT37388.1"/>
    <property type="molecule type" value="Genomic_DNA"/>
</dbReference>
<evidence type="ECO:0000313" key="2">
    <source>
        <dbReference type="Proteomes" id="UP001432322"/>
    </source>
</evidence>
<gene>
    <name evidence="1" type="ORF">PFISCL1PPCAC_28685</name>
</gene>
<evidence type="ECO:0000313" key="1">
    <source>
        <dbReference type="EMBL" id="GMT37388.1"/>
    </source>
</evidence>
<dbReference type="Proteomes" id="UP001432322">
    <property type="component" value="Unassembled WGS sequence"/>
</dbReference>
<sequence length="148" mass="17504">MLFPLSLHPPSYNRLSSYIFRVFCYAVSELDIITLYVLNSGLWDTSLVNDCIYSSSLLTNLLAEKLHQLCTGPLDSRHWSSLHYWNRVSRYFHGDSTQRPYSTIIIRRTLHHIHNICHLLQSYHERRERVQLSCHIFRLHLGVSLLCY</sequence>
<proteinExistence type="predicted"/>
<protein>
    <submittedName>
        <fullName evidence="1">Uncharacterized protein</fullName>
    </submittedName>
</protein>
<comment type="caution">
    <text evidence="1">The sequence shown here is derived from an EMBL/GenBank/DDBJ whole genome shotgun (WGS) entry which is preliminary data.</text>
</comment>